<organism evidence="7 9">
    <name type="scientific">Morella rubra</name>
    <name type="common">Chinese bayberry</name>
    <dbReference type="NCBI Taxonomy" id="262757"/>
    <lineage>
        <taxon>Eukaryota</taxon>
        <taxon>Viridiplantae</taxon>
        <taxon>Streptophyta</taxon>
        <taxon>Embryophyta</taxon>
        <taxon>Tracheophyta</taxon>
        <taxon>Spermatophyta</taxon>
        <taxon>Magnoliopsida</taxon>
        <taxon>eudicotyledons</taxon>
        <taxon>Gunneridae</taxon>
        <taxon>Pentapetalae</taxon>
        <taxon>rosids</taxon>
        <taxon>fabids</taxon>
        <taxon>Fagales</taxon>
        <taxon>Myricaceae</taxon>
        <taxon>Morella</taxon>
    </lineage>
</organism>
<dbReference type="InterPro" id="IPR046955">
    <property type="entry name" value="PHR1-like"/>
</dbReference>
<protein>
    <recommendedName>
        <fullName evidence="6">HTH myb-type domain-containing protein</fullName>
    </recommendedName>
</protein>
<feature type="region of interest" description="Disordered" evidence="5">
    <location>
        <begin position="348"/>
        <end position="374"/>
    </location>
</feature>
<dbReference type="GO" id="GO:0003700">
    <property type="term" value="F:DNA-binding transcription factor activity"/>
    <property type="evidence" value="ECO:0007669"/>
    <property type="project" value="InterPro"/>
</dbReference>
<dbReference type="EMBL" id="RXIC02000021">
    <property type="protein sequence ID" value="KAB1217702.1"/>
    <property type="molecule type" value="Genomic_DNA"/>
</dbReference>
<accession>A0A6A1VXY2</accession>
<comment type="caution">
    <text evidence="7">The sequence shown here is derived from an EMBL/GenBank/DDBJ whole genome shotgun (WGS) entry which is preliminary data.</text>
</comment>
<evidence type="ECO:0000256" key="2">
    <source>
        <dbReference type="ARBA" id="ARBA00023015"/>
    </source>
</evidence>
<name>A0A6A1VXY2_9ROSI</name>
<evidence type="ECO:0000313" key="9">
    <source>
        <dbReference type="Proteomes" id="UP000516437"/>
    </source>
</evidence>
<keyword evidence="3" id="KW-0804">Transcription</keyword>
<evidence type="ECO:0000256" key="5">
    <source>
        <dbReference type="SAM" id="MobiDB-lite"/>
    </source>
</evidence>
<evidence type="ECO:0000256" key="3">
    <source>
        <dbReference type="ARBA" id="ARBA00023163"/>
    </source>
</evidence>
<dbReference type="InterPro" id="IPR006447">
    <property type="entry name" value="Myb_dom_plants"/>
</dbReference>
<dbReference type="InterPro" id="IPR009057">
    <property type="entry name" value="Homeodomain-like_sf"/>
</dbReference>
<feature type="compositionally biased region" description="Polar residues" evidence="5">
    <location>
        <begin position="359"/>
        <end position="374"/>
    </location>
</feature>
<dbReference type="InterPro" id="IPR001005">
    <property type="entry name" value="SANT/Myb"/>
</dbReference>
<dbReference type="GO" id="GO:0003677">
    <property type="term" value="F:DNA binding"/>
    <property type="evidence" value="ECO:0007669"/>
    <property type="project" value="InterPro"/>
</dbReference>
<gene>
    <name evidence="7" type="ORF">CJ030_MR3G012218</name>
    <name evidence="8" type="ORF">CJ030_MR3G014888</name>
</gene>
<dbReference type="PROSITE" id="PS51294">
    <property type="entry name" value="HTH_MYB"/>
    <property type="match status" value="1"/>
</dbReference>
<evidence type="ECO:0000313" key="8">
    <source>
        <dbReference type="EMBL" id="KAB1217702.1"/>
    </source>
</evidence>
<dbReference type="FunFam" id="1.10.10.60:FF:000002">
    <property type="entry name" value="Myb family transcription factor"/>
    <property type="match status" value="1"/>
</dbReference>
<dbReference type="OrthoDB" id="551907at2759"/>
<reference evidence="7" key="3">
    <citation type="submission" date="2019-09" db="EMBL/GenBank/DDBJ databases">
        <authorList>
            <person name="Gao Z."/>
        </authorList>
    </citation>
    <scope>NUCLEOTIDE SEQUENCE</scope>
    <source>
        <tissue evidence="7">Leaves</tissue>
    </source>
</reference>
<dbReference type="NCBIfam" id="TIGR01557">
    <property type="entry name" value="myb_SHAQKYF"/>
    <property type="match status" value="1"/>
</dbReference>
<evidence type="ECO:0000256" key="4">
    <source>
        <dbReference type="ARBA" id="ARBA00023242"/>
    </source>
</evidence>
<dbReference type="PANTHER" id="PTHR31314">
    <property type="entry name" value="MYB FAMILY TRANSCRIPTION FACTOR PHL7-LIKE"/>
    <property type="match status" value="1"/>
</dbReference>
<reference evidence="7" key="1">
    <citation type="submission" date="2018-07" db="EMBL/GenBank/DDBJ databases">
        <authorList>
            <person name="Gao Z.-S."/>
            <person name="Jia H.-M."/>
            <person name="Jia H.-J."/>
            <person name="Cai Q.-L."/>
            <person name="Wang Y."/>
            <person name="Zhao H.-B."/>
        </authorList>
    </citation>
    <scope>NUCLEOTIDE SEQUENCE</scope>
    <source>
        <tissue evidence="7">Leaves</tissue>
    </source>
</reference>
<dbReference type="GO" id="GO:0005634">
    <property type="term" value="C:nucleus"/>
    <property type="evidence" value="ECO:0007669"/>
    <property type="project" value="UniProtKB-SubCell"/>
</dbReference>
<feature type="region of interest" description="Disordered" evidence="5">
    <location>
        <begin position="1"/>
        <end position="51"/>
    </location>
</feature>
<reference evidence="7 9" key="2">
    <citation type="journal article" date="2019" name="Plant Biotechnol. J.">
        <title>The red bayberry genome and genetic basis of sex determination.</title>
        <authorList>
            <person name="Jia H.M."/>
            <person name="Jia H.J."/>
            <person name="Cai Q.L."/>
            <person name="Wang Y."/>
            <person name="Zhao H.B."/>
            <person name="Yang W.F."/>
            <person name="Wang G.Y."/>
            <person name="Li Y.H."/>
            <person name="Zhan D.L."/>
            <person name="Shen Y.T."/>
            <person name="Niu Q.F."/>
            <person name="Chang L."/>
            <person name="Qiu J."/>
            <person name="Zhao L."/>
            <person name="Xie H.B."/>
            <person name="Fu W.Y."/>
            <person name="Jin J."/>
            <person name="Li X.W."/>
            <person name="Jiao Y."/>
            <person name="Zhou C.C."/>
            <person name="Tu T."/>
            <person name="Chai C.Y."/>
            <person name="Gao J.L."/>
            <person name="Fan L.J."/>
            <person name="van de Weg E."/>
            <person name="Wang J.Y."/>
            <person name="Gao Z.S."/>
        </authorList>
    </citation>
    <scope>NUCLEOTIDE SEQUENCE [LARGE SCALE GENOMIC DNA]</scope>
    <source>
        <tissue evidence="7">Leaves</tissue>
    </source>
</reference>
<evidence type="ECO:0000313" key="7">
    <source>
        <dbReference type="EMBL" id="KAB1217645.1"/>
    </source>
</evidence>
<keyword evidence="4" id="KW-0539">Nucleus</keyword>
<sequence>MKLSDSTEVCKTSSSNNAKEEEDEVEVEVEETDKPKNGGSSSNSTVEECERKEALGSARQYVRSKMPRLRWTPDLHLCFVHAVERLGGQERATPKLVLQLMNMEGLSIAHVKSHLQMYRSKKMEDHNRATTERGLLMERGDNHIYNLSQLPMLQSFNQRPAFGLRYGDASRRARDKQSSYVDRNIALDGTRYGVLYGSVTPRIIRSNNSSSAKFNLHVPDSSFSGQATWWTRSQTQDEYFHLFQGTRQTQLKQSPTESNLIITPFKERQTDQVNYLNVSNHASSENWRTTQEVPKGLKRKVLEYSDCGLDLSLSLKAAPNNGGFGEGTSEGNDAVSTLSLSLASSPPLKLGRLKEGDGHTTQYSRPTSTLDLTL</sequence>
<dbReference type="AlphaFoldDB" id="A0A6A1VXY2"/>
<feature type="domain" description="HTH myb-type" evidence="6">
    <location>
        <begin position="63"/>
        <end position="123"/>
    </location>
</feature>
<dbReference type="InterPro" id="IPR017930">
    <property type="entry name" value="Myb_dom"/>
</dbReference>
<proteinExistence type="predicted"/>
<dbReference type="PANTHER" id="PTHR31314:SF164">
    <property type="entry name" value="HTH MYB-TYPE DOMAIN-CONTAINING PROTEIN"/>
    <property type="match status" value="1"/>
</dbReference>
<dbReference type="Proteomes" id="UP000516437">
    <property type="component" value="Chromosome 3"/>
</dbReference>
<feature type="compositionally biased region" description="Acidic residues" evidence="5">
    <location>
        <begin position="20"/>
        <end position="31"/>
    </location>
</feature>
<dbReference type="Gene3D" id="1.10.10.60">
    <property type="entry name" value="Homeodomain-like"/>
    <property type="match status" value="1"/>
</dbReference>
<keyword evidence="2" id="KW-0805">Transcription regulation</keyword>
<feature type="compositionally biased region" description="Polar residues" evidence="5">
    <location>
        <begin position="1"/>
        <end position="17"/>
    </location>
</feature>
<dbReference type="EMBL" id="RXIC02000021">
    <property type="protein sequence ID" value="KAB1217645.1"/>
    <property type="molecule type" value="Genomic_DNA"/>
</dbReference>
<comment type="subcellular location">
    <subcellularLocation>
        <location evidence="1">Nucleus</location>
    </subcellularLocation>
</comment>
<dbReference type="Pfam" id="PF00249">
    <property type="entry name" value="Myb_DNA-binding"/>
    <property type="match status" value="1"/>
</dbReference>
<dbReference type="SUPFAM" id="SSF46689">
    <property type="entry name" value="Homeodomain-like"/>
    <property type="match status" value="1"/>
</dbReference>
<evidence type="ECO:0000256" key="1">
    <source>
        <dbReference type="ARBA" id="ARBA00004123"/>
    </source>
</evidence>
<evidence type="ECO:0000259" key="6">
    <source>
        <dbReference type="PROSITE" id="PS51294"/>
    </source>
</evidence>
<keyword evidence="9" id="KW-1185">Reference proteome</keyword>